<dbReference type="STRING" id="1437610.BREU_1393"/>
<organism evidence="1 2">
    <name type="scientific">Bifidobacterium reuteri DSM 23975</name>
    <dbReference type="NCBI Taxonomy" id="1437610"/>
    <lineage>
        <taxon>Bacteria</taxon>
        <taxon>Bacillati</taxon>
        <taxon>Actinomycetota</taxon>
        <taxon>Actinomycetes</taxon>
        <taxon>Bifidobacteriales</taxon>
        <taxon>Bifidobacteriaceae</taxon>
        <taxon>Bifidobacterium</taxon>
    </lineage>
</organism>
<proteinExistence type="predicted"/>
<name>A0A087CSH3_9BIFI</name>
<keyword evidence="2" id="KW-1185">Reference proteome</keyword>
<evidence type="ECO:0000313" key="2">
    <source>
        <dbReference type="Proteomes" id="UP000028984"/>
    </source>
</evidence>
<protein>
    <recommendedName>
        <fullName evidence="3">Tensin-4</fullName>
    </recommendedName>
</protein>
<dbReference type="EMBL" id="JGZK01000005">
    <property type="protein sequence ID" value="KFI86223.1"/>
    <property type="molecule type" value="Genomic_DNA"/>
</dbReference>
<dbReference type="Proteomes" id="UP000028984">
    <property type="component" value="Unassembled WGS sequence"/>
</dbReference>
<sequence>MPPTITLHITDQSGRILRSIDIPAPMRAAYPDGPSMFDPNAFDRLLDRITEHIHKETEQ</sequence>
<dbReference type="AlphaFoldDB" id="A0A087CSH3"/>
<gene>
    <name evidence="1" type="ORF">BREU_1393</name>
</gene>
<evidence type="ECO:0000313" key="1">
    <source>
        <dbReference type="EMBL" id="KFI86223.1"/>
    </source>
</evidence>
<accession>A0A087CSH3</accession>
<evidence type="ECO:0008006" key="3">
    <source>
        <dbReference type="Google" id="ProtNLM"/>
    </source>
</evidence>
<comment type="caution">
    <text evidence="1">The sequence shown here is derived from an EMBL/GenBank/DDBJ whole genome shotgun (WGS) entry which is preliminary data.</text>
</comment>
<dbReference type="RefSeq" id="WP_044090540.1">
    <property type="nucleotide sequence ID" value="NZ_JDUW01000030.1"/>
</dbReference>
<reference evidence="1 2" key="1">
    <citation type="submission" date="2014-03" db="EMBL/GenBank/DDBJ databases">
        <title>Genomics of Bifidobacteria.</title>
        <authorList>
            <person name="Ventura M."/>
            <person name="Milani C."/>
            <person name="Lugli G.A."/>
        </authorList>
    </citation>
    <scope>NUCLEOTIDE SEQUENCE [LARGE SCALE GENOMIC DNA]</scope>
    <source>
        <strain evidence="1 2">DSM 23975</strain>
    </source>
</reference>